<protein>
    <submittedName>
        <fullName evidence="1">Uncharacterized protein</fullName>
    </submittedName>
</protein>
<evidence type="ECO:0000313" key="2">
    <source>
        <dbReference type="Proteomes" id="UP000824533"/>
    </source>
</evidence>
<organism evidence="1 2">
    <name type="scientific">Dendrolimus kikuchii</name>
    <dbReference type="NCBI Taxonomy" id="765133"/>
    <lineage>
        <taxon>Eukaryota</taxon>
        <taxon>Metazoa</taxon>
        <taxon>Ecdysozoa</taxon>
        <taxon>Arthropoda</taxon>
        <taxon>Hexapoda</taxon>
        <taxon>Insecta</taxon>
        <taxon>Pterygota</taxon>
        <taxon>Neoptera</taxon>
        <taxon>Endopterygota</taxon>
        <taxon>Lepidoptera</taxon>
        <taxon>Glossata</taxon>
        <taxon>Ditrysia</taxon>
        <taxon>Bombycoidea</taxon>
        <taxon>Lasiocampidae</taxon>
        <taxon>Dendrolimus</taxon>
    </lineage>
</organism>
<gene>
    <name evidence="1" type="ORF">K1T71_000748</name>
</gene>
<accession>A0ACC1DKB3</accession>
<sequence>MMLKRVFWIFLVISTFIDVEGQNKEASVGDYCVVKYTNEKGHCQKFEDCSTAKKDVKNGYKTTYCSGTDESGRLLICCRDSSLETDGVGLKLGEDSSDRPKRICEKKCEEYTKKLIESASFVTLTVEPVKILTDNSLCKFAGNALIIGGMKTEPEEFPHMAAIFYRDADTYKFLCTGSLISYKFVLTAGHCNQSTEQDKSPQRAALVRLGDLNIGQTPADGTKRIDIPIRKIHMHPEYLPPVVYNDIALLELERTVAFTPAIRPACLWTQNGVGHYVKGTATGWGVTDLKHPKPSEVLMKLLVPFRENKLCDEKLFSGRGLTWDGFTDTQLCAGDLDGGHDTCYGDSGGPIQVESRDNKCNYYLVGVTSVGKGCGEKDHPSIYTRVSSYLDWIEGIVWPDGSDS</sequence>
<name>A0ACC1DKB3_9NEOP</name>
<dbReference type="EMBL" id="CM034387">
    <property type="protein sequence ID" value="KAJ0184325.1"/>
    <property type="molecule type" value="Genomic_DNA"/>
</dbReference>
<proteinExistence type="predicted"/>
<keyword evidence="2" id="KW-1185">Reference proteome</keyword>
<comment type="caution">
    <text evidence="1">The sequence shown here is derived from an EMBL/GenBank/DDBJ whole genome shotgun (WGS) entry which is preliminary data.</text>
</comment>
<evidence type="ECO:0000313" key="1">
    <source>
        <dbReference type="EMBL" id="KAJ0184325.1"/>
    </source>
</evidence>
<reference evidence="1 2" key="1">
    <citation type="journal article" date="2021" name="Front. Genet.">
        <title>Chromosome-Level Genome Assembly Reveals Significant Gene Expansion in the Toll and IMD Signaling Pathways of Dendrolimus kikuchii.</title>
        <authorList>
            <person name="Zhou J."/>
            <person name="Wu P."/>
            <person name="Xiong Z."/>
            <person name="Liu N."/>
            <person name="Zhao N."/>
            <person name="Ji M."/>
            <person name="Qiu Y."/>
            <person name="Yang B."/>
        </authorList>
    </citation>
    <scope>NUCLEOTIDE SEQUENCE [LARGE SCALE GENOMIC DNA]</scope>
    <source>
        <strain evidence="1">Ann1</strain>
    </source>
</reference>
<dbReference type="Proteomes" id="UP000824533">
    <property type="component" value="Linkage Group LG01"/>
</dbReference>